<proteinExistence type="predicted"/>
<gene>
    <name evidence="1" type="ORF">ET33_02200</name>
</gene>
<dbReference type="InterPro" id="IPR025586">
    <property type="entry name" value="PcfJ"/>
</dbReference>
<evidence type="ECO:0000313" key="2">
    <source>
        <dbReference type="Proteomes" id="UP000028123"/>
    </source>
</evidence>
<evidence type="ECO:0008006" key="3">
    <source>
        <dbReference type="Google" id="ProtNLM"/>
    </source>
</evidence>
<evidence type="ECO:0000313" key="1">
    <source>
        <dbReference type="EMBL" id="KEQ25555.1"/>
    </source>
</evidence>
<dbReference type="RefSeq" id="WP_036681805.1">
    <property type="nucleotide sequence ID" value="NZ_JNVM01000010.1"/>
</dbReference>
<protein>
    <recommendedName>
        <fullName evidence="3">PcfJ-like protein</fullName>
    </recommendedName>
</protein>
<accession>A0A081P4D2</accession>
<dbReference type="eggNOG" id="ENOG502Z9PR">
    <property type="taxonomic scope" value="Bacteria"/>
</dbReference>
<dbReference type="Pfam" id="PF14284">
    <property type="entry name" value="PcfJ"/>
    <property type="match status" value="1"/>
</dbReference>
<reference evidence="1 2" key="1">
    <citation type="submission" date="2014-06" db="EMBL/GenBank/DDBJ databases">
        <title>Draft genome sequence of Paenibacillus sp. MSt1.</title>
        <authorList>
            <person name="Aw Y.K."/>
            <person name="Ong K.S."/>
            <person name="Gan H.M."/>
            <person name="Lee S.M."/>
        </authorList>
    </citation>
    <scope>NUCLEOTIDE SEQUENCE [LARGE SCALE GENOMIC DNA]</scope>
    <source>
        <strain evidence="1 2">MSt1</strain>
    </source>
</reference>
<comment type="caution">
    <text evidence="1">The sequence shown here is derived from an EMBL/GenBank/DDBJ whole genome shotgun (WGS) entry which is preliminary data.</text>
</comment>
<dbReference type="EMBL" id="JNVM01000010">
    <property type="protein sequence ID" value="KEQ25555.1"/>
    <property type="molecule type" value="Genomic_DNA"/>
</dbReference>
<name>A0A081P4D2_9BACL</name>
<dbReference type="OrthoDB" id="1802755at2"/>
<dbReference type="AlphaFoldDB" id="A0A081P4D2"/>
<organism evidence="1 2">
    <name type="scientific">Paenibacillus tyrfis</name>
    <dbReference type="NCBI Taxonomy" id="1501230"/>
    <lineage>
        <taxon>Bacteria</taxon>
        <taxon>Bacillati</taxon>
        <taxon>Bacillota</taxon>
        <taxon>Bacilli</taxon>
        <taxon>Bacillales</taxon>
        <taxon>Paenibacillaceae</taxon>
        <taxon>Paenibacillus</taxon>
    </lineage>
</organism>
<keyword evidence="2" id="KW-1185">Reference proteome</keyword>
<sequence length="522" mass="60685">MKKEEAAAFKAHKAHFGPISKGLKDYVENHVLLYSRYLFTKSVMRVQYAYCTHCRKQHRPEEPLKHNSKATCPECKSTCVVKKSHVGRKFMKDSVYVVYYEKSIIDPSVITAKGFFVRRDYTGDYKEVTTLYRPSCSYVFEMGGKSTMFCTGYWDEHEWYPRKNIVSEYSFYKNGTPCYTSIDSIKEAVADTPFQYSTWEHYSDGNDMTKFFGLYSKYPCIEFLTKMGYQYFVHAKLEGRRTYDAIKWSGKTVDAVLRLSKKDFKQFKEWKPRITESDETGALTLRLYQLTLKDRNRPPLDELKAIASAVMGIFLGMKPMFKYQNVRACAAYIERQKRKNSRVFGSRANVVSMWKDYMQQCEALGLDLTRNEVVFPHNLYTAHESTTSQVKIKISEIEAQRIAKRVAELEQYRFEMDGYIIRPALSGDEIIKEGKALRHCVGGYAERHAKGETNIFMLRKVADPDQPYFTLELKDGKIKQAYGYQHQQPTGDLKALIETFKKLKVEKRSGQKINKRKEAVAV</sequence>
<dbReference type="Proteomes" id="UP000028123">
    <property type="component" value="Unassembled WGS sequence"/>
</dbReference>